<dbReference type="InterPro" id="IPR037401">
    <property type="entry name" value="SnoaL-like"/>
</dbReference>
<dbReference type="EMBL" id="PDJI01000004">
    <property type="protein sequence ID" value="PFG39955.1"/>
    <property type="molecule type" value="Genomic_DNA"/>
</dbReference>
<dbReference type="InterPro" id="IPR032710">
    <property type="entry name" value="NTF2-like_dom_sf"/>
</dbReference>
<evidence type="ECO:0000259" key="1">
    <source>
        <dbReference type="Pfam" id="PF12680"/>
    </source>
</evidence>
<feature type="domain" description="SnoaL-like" evidence="1">
    <location>
        <begin position="14"/>
        <end position="105"/>
    </location>
</feature>
<dbReference type="AlphaFoldDB" id="A0A2A9ENY7"/>
<dbReference type="SUPFAM" id="SSF54427">
    <property type="entry name" value="NTF2-like"/>
    <property type="match status" value="1"/>
</dbReference>
<dbReference type="Proteomes" id="UP000222106">
    <property type="component" value="Unassembled WGS sequence"/>
</dbReference>
<dbReference type="RefSeq" id="WP_170037421.1">
    <property type="nucleotide sequence ID" value="NZ_PDJI01000004.1"/>
</dbReference>
<comment type="caution">
    <text evidence="2">The sequence shown here is derived from an EMBL/GenBank/DDBJ whole genome shotgun (WGS) entry which is preliminary data.</text>
</comment>
<evidence type="ECO:0000313" key="3">
    <source>
        <dbReference type="Proteomes" id="UP000222106"/>
    </source>
</evidence>
<dbReference type="Gene3D" id="3.10.450.50">
    <property type="match status" value="1"/>
</dbReference>
<reference evidence="2 3" key="1">
    <citation type="submission" date="2017-10" db="EMBL/GenBank/DDBJ databases">
        <title>Sequencing the genomes of 1000 actinobacteria strains.</title>
        <authorList>
            <person name="Klenk H.-P."/>
        </authorList>
    </citation>
    <scope>NUCLEOTIDE SEQUENCE [LARGE SCALE GENOMIC DNA]</scope>
    <source>
        <strain evidence="2 3">DSM 21838</strain>
    </source>
</reference>
<protein>
    <submittedName>
        <fullName evidence="2">SnoaL-like protein</fullName>
    </submittedName>
</protein>
<accession>A0A2A9ENY7</accession>
<gene>
    <name evidence="2" type="ORF">ATJ97_2475</name>
</gene>
<sequence>MTRSTREVLESHLAHREEGELDADLEENYDPDVVVLSWGEGASRGLEAVRHRAEALSSYLGHGAFRYEELLVEGEFGMLRWSGRSPQVRVRNGVDSFVVRDGRIIAQTIYYAVQNGRSAVSGR</sequence>
<organism evidence="2 3">
    <name type="scientific">Georgenia soli</name>
    <dbReference type="NCBI Taxonomy" id="638953"/>
    <lineage>
        <taxon>Bacteria</taxon>
        <taxon>Bacillati</taxon>
        <taxon>Actinomycetota</taxon>
        <taxon>Actinomycetes</taxon>
        <taxon>Micrococcales</taxon>
        <taxon>Bogoriellaceae</taxon>
        <taxon>Georgenia</taxon>
    </lineage>
</organism>
<keyword evidence="3" id="KW-1185">Reference proteome</keyword>
<proteinExistence type="predicted"/>
<evidence type="ECO:0000313" key="2">
    <source>
        <dbReference type="EMBL" id="PFG39955.1"/>
    </source>
</evidence>
<name>A0A2A9ENY7_9MICO</name>
<dbReference type="Pfam" id="PF12680">
    <property type="entry name" value="SnoaL_2"/>
    <property type="match status" value="1"/>
</dbReference>